<feature type="compositionally biased region" description="Basic and acidic residues" evidence="1">
    <location>
        <begin position="17"/>
        <end position="28"/>
    </location>
</feature>
<dbReference type="OrthoDB" id="3547882at2759"/>
<keyword evidence="3" id="KW-1185">Reference proteome</keyword>
<proteinExistence type="predicted"/>
<comment type="caution">
    <text evidence="2">The sequence shown here is derived from an EMBL/GenBank/DDBJ whole genome shotgun (WGS) entry which is preliminary data.</text>
</comment>
<protein>
    <submittedName>
        <fullName evidence="2">Uncharacterized protein</fullName>
    </submittedName>
</protein>
<evidence type="ECO:0000313" key="2">
    <source>
        <dbReference type="EMBL" id="TEY77511.1"/>
    </source>
</evidence>
<gene>
    <name evidence="2" type="ORF">BOTCAL_0054g00410</name>
</gene>
<evidence type="ECO:0000313" key="3">
    <source>
        <dbReference type="Proteomes" id="UP000297299"/>
    </source>
</evidence>
<reference evidence="2 3" key="1">
    <citation type="submission" date="2017-11" db="EMBL/GenBank/DDBJ databases">
        <title>Comparative genomics of Botrytis spp.</title>
        <authorList>
            <person name="Valero-Jimenez C.A."/>
            <person name="Tapia P."/>
            <person name="Veloso J."/>
            <person name="Silva-Moreno E."/>
            <person name="Staats M."/>
            <person name="Valdes J.H."/>
            <person name="Van Kan J.A.L."/>
        </authorList>
    </citation>
    <scope>NUCLEOTIDE SEQUENCE [LARGE SCALE GENOMIC DNA]</scope>
    <source>
        <strain evidence="2 3">MUCL2830</strain>
    </source>
</reference>
<organism evidence="2 3">
    <name type="scientific">Botryotinia calthae</name>
    <dbReference type="NCBI Taxonomy" id="38488"/>
    <lineage>
        <taxon>Eukaryota</taxon>
        <taxon>Fungi</taxon>
        <taxon>Dikarya</taxon>
        <taxon>Ascomycota</taxon>
        <taxon>Pezizomycotina</taxon>
        <taxon>Leotiomycetes</taxon>
        <taxon>Helotiales</taxon>
        <taxon>Sclerotiniaceae</taxon>
        <taxon>Botryotinia</taxon>
    </lineage>
</organism>
<dbReference type="EMBL" id="PHWZ01000054">
    <property type="protein sequence ID" value="TEY77511.1"/>
    <property type="molecule type" value="Genomic_DNA"/>
</dbReference>
<sequence length="195" mass="21267">MTADNKISFSCPIGHGTPDRCSPEDDKSSTSSSRAFNGTLVALFIPFPGLTIPRPRTTICVQEYLAESSTQSACSKNGTSEATRESQGLVARLKENAPWNVRYQKVEETLAADFCEGMERLGIGRPQQVDNVVDHFGCVGSSNVSVAASMNVDWEIDINGQDNTNEQGEEIALSGAERISRRDYYLIGFGTQFET</sequence>
<feature type="region of interest" description="Disordered" evidence="1">
    <location>
        <begin position="1"/>
        <end position="33"/>
    </location>
</feature>
<evidence type="ECO:0000256" key="1">
    <source>
        <dbReference type="SAM" id="MobiDB-lite"/>
    </source>
</evidence>
<dbReference type="AlphaFoldDB" id="A0A4Y8DD68"/>
<name>A0A4Y8DD68_9HELO</name>
<accession>A0A4Y8DD68</accession>
<dbReference type="Proteomes" id="UP000297299">
    <property type="component" value="Unassembled WGS sequence"/>
</dbReference>